<organism evidence="1 2">
    <name type="scientific">Rhodoblastus acidophilus</name>
    <name type="common">Rhodopseudomonas acidophila</name>
    <dbReference type="NCBI Taxonomy" id="1074"/>
    <lineage>
        <taxon>Bacteria</taxon>
        <taxon>Pseudomonadati</taxon>
        <taxon>Pseudomonadota</taxon>
        <taxon>Alphaproteobacteria</taxon>
        <taxon>Hyphomicrobiales</taxon>
        <taxon>Rhodoblastaceae</taxon>
        <taxon>Rhodoblastus</taxon>
    </lineage>
</organism>
<reference evidence="2" key="1">
    <citation type="submission" date="2017-06" db="EMBL/GenBank/DDBJ databases">
        <authorList>
            <person name="Varghese N."/>
            <person name="Submissions S."/>
        </authorList>
    </citation>
    <scope>NUCLEOTIDE SEQUENCE [LARGE SCALE GENOMIC DNA]</scope>
    <source>
        <strain evidence="2">DSM 137</strain>
    </source>
</reference>
<name>A0A212RHR2_RHOAC</name>
<sequence>MKSLLMKLGTCFFMTKQQKPFLLLMPSGFHQFQKNKAQNGKLTDFAIIIFYQSSLSNH</sequence>
<dbReference type="EMBL" id="FYDG01000004">
    <property type="protein sequence ID" value="SNB71762.1"/>
    <property type="molecule type" value="Genomic_DNA"/>
</dbReference>
<evidence type="ECO:0000313" key="2">
    <source>
        <dbReference type="Proteomes" id="UP000198418"/>
    </source>
</evidence>
<dbReference type="AlphaFoldDB" id="A0A212RHR2"/>
<protein>
    <submittedName>
        <fullName evidence="1">Uncharacterized protein</fullName>
    </submittedName>
</protein>
<dbReference type="Proteomes" id="UP000198418">
    <property type="component" value="Unassembled WGS sequence"/>
</dbReference>
<accession>A0A212RHR2</accession>
<keyword evidence="2" id="KW-1185">Reference proteome</keyword>
<evidence type="ECO:0000313" key="1">
    <source>
        <dbReference type="EMBL" id="SNB71762.1"/>
    </source>
</evidence>
<gene>
    <name evidence="1" type="ORF">SAMN06265338_104211</name>
</gene>
<proteinExistence type="predicted"/>